<dbReference type="AlphaFoldDB" id="A0A8T0DHV1"/>
<dbReference type="Proteomes" id="UP000699462">
    <property type="component" value="Unassembled WGS sequence"/>
</dbReference>
<accession>A0A8T0DHV1</accession>
<evidence type="ECO:0000313" key="1">
    <source>
        <dbReference type="EMBL" id="KAF8567433.1"/>
    </source>
</evidence>
<keyword evidence="2" id="KW-1185">Reference proteome</keyword>
<sequence length="46" mass="5139">MHPDGHRGHAQGTFWISAHSGRYHVAALKHHRHAASQEPLTSFISI</sequence>
<comment type="caution">
    <text evidence="1">The sequence shown here is derived from an EMBL/GenBank/DDBJ whole genome shotgun (WGS) entry which is preliminary data.</text>
</comment>
<organism evidence="1 2">
    <name type="scientific">Paragonimus westermani</name>
    <dbReference type="NCBI Taxonomy" id="34504"/>
    <lineage>
        <taxon>Eukaryota</taxon>
        <taxon>Metazoa</taxon>
        <taxon>Spiralia</taxon>
        <taxon>Lophotrochozoa</taxon>
        <taxon>Platyhelminthes</taxon>
        <taxon>Trematoda</taxon>
        <taxon>Digenea</taxon>
        <taxon>Plagiorchiida</taxon>
        <taxon>Troglotremata</taxon>
        <taxon>Troglotrematidae</taxon>
        <taxon>Paragonimus</taxon>
    </lineage>
</organism>
<evidence type="ECO:0000313" key="2">
    <source>
        <dbReference type="Proteomes" id="UP000699462"/>
    </source>
</evidence>
<name>A0A8T0DHV1_9TREM</name>
<protein>
    <submittedName>
        <fullName evidence="1">Uncharacterized protein</fullName>
    </submittedName>
</protein>
<reference evidence="1 2" key="1">
    <citation type="submission" date="2019-07" db="EMBL/GenBank/DDBJ databases">
        <title>Annotation for the trematode Paragonimus westermani.</title>
        <authorList>
            <person name="Choi Y.-J."/>
        </authorList>
    </citation>
    <scope>NUCLEOTIDE SEQUENCE [LARGE SCALE GENOMIC DNA]</scope>
    <source>
        <strain evidence="1">180907_Pwestermani</strain>
    </source>
</reference>
<proteinExistence type="predicted"/>
<dbReference type="EMBL" id="JTDF01003855">
    <property type="protein sequence ID" value="KAF8567433.1"/>
    <property type="molecule type" value="Genomic_DNA"/>
</dbReference>
<gene>
    <name evidence="1" type="ORF">P879_03427</name>
</gene>